<sequence length="104" mass="11686">MFKQHFCFFFSCAGYFLEVSAGDFHRAVDLTWSDHRAHQILDGGKQLTVTLDKTSGSGFRSKREYLSGGIDMELKLGAGDSAGTVTAYYVYVNLHIYLSLWAYV</sequence>
<organism evidence="5 6">
    <name type="scientific">Dipteronia dyeriana</name>
    <dbReference type="NCBI Taxonomy" id="168575"/>
    <lineage>
        <taxon>Eukaryota</taxon>
        <taxon>Viridiplantae</taxon>
        <taxon>Streptophyta</taxon>
        <taxon>Embryophyta</taxon>
        <taxon>Tracheophyta</taxon>
        <taxon>Spermatophyta</taxon>
        <taxon>Magnoliopsida</taxon>
        <taxon>eudicotyledons</taxon>
        <taxon>Gunneridae</taxon>
        <taxon>Pentapetalae</taxon>
        <taxon>rosids</taxon>
        <taxon>malvids</taxon>
        <taxon>Sapindales</taxon>
        <taxon>Sapindaceae</taxon>
        <taxon>Hippocastanoideae</taxon>
        <taxon>Acereae</taxon>
        <taxon>Dipteronia</taxon>
    </lineage>
</organism>
<evidence type="ECO:0000259" key="4">
    <source>
        <dbReference type="Pfam" id="PF00722"/>
    </source>
</evidence>
<accession>A0AAD9TUZ8</accession>
<keyword evidence="6" id="KW-1185">Reference proteome</keyword>
<name>A0AAD9TUZ8_9ROSI</name>
<dbReference type="GO" id="GO:0004553">
    <property type="term" value="F:hydrolase activity, hydrolyzing O-glycosyl compounds"/>
    <property type="evidence" value="ECO:0007669"/>
    <property type="project" value="InterPro"/>
</dbReference>
<gene>
    <name evidence="5" type="ORF">Ddye_024434</name>
</gene>
<feature type="domain" description="GH16" evidence="4">
    <location>
        <begin position="26"/>
        <end position="91"/>
    </location>
</feature>
<feature type="chain" id="PRO_5042275780" description="GH16 domain-containing protein" evidence="3">
    <location>
        <begin position="22"/>
        <end position="104"/>
    </location>
</feature>
<evidence type="ECO:0000256" key="1">
    <source>
        <dbReference type="ARBA" id="ARBA00022801"/>
    </source>
</evidence>
<evidence type="ECO:0000313" key="6">
    <source>
        <dbReference type="Proteomes" id="UP001280121"/>
    </source>
</evidence>
<dbReference type="PANTHER" id="PTHR31062">
    <property type="entry name" value="XYLOGLUCAN ENDOTRANSGLUCOSYLASE/HYDROLASE PROTEIN 8-RELATED"/>
    <property type="match status" value="1"/>
</dbReference>
<proteinExistence type="predicted"/>
<evidence type="ECO:0000256" key="3">
    <source>
        <dbReference type="SAM" id="SignalP"/>
    </source>
</evidence>
<dbReference type="Pfam" id="PF00722">
    <property type="entry name" value="Glyco_hydro_16"/>
    <property type="match status" value="1"/>
</dbReference>
<protein>
    <recommendedName>
        <fullName evidence="4">GH16 domain-containing protein</fullName>
    </recommendedName>
</protein>
<dbReference type="SUPFAM" id="SSF49899">
    <property type="entry name" value="Concanavalin A-like lectins/glucanases"/>
    <property type="match status" value="1"/>
</dbReference>
<keyword evidence="2" id="KW-0326">Glycosidase</keyword>
<dbReference type="Proteomes" id="UP001280121">
    <property type="component" value="Unassembled WGS sequence"/>
</dbReference>
<evidence type="ECO:0000313" key="5">
    <source>
        <dbReference type="EMBL" id="KAK2642671.1"/>
    </source>
</evidence>
<keyword evidence="1" id="KW-0378">Hydrolase</keyword>
<dbReference type="InterPro" id="IPR013320">
    <property type="entry name" value="ConA-like_dom_sf"/>
</dbReference>
<reference evidence="5" key="1">
    <citation type="journal article" date="2023" name="Plant J.">
        <title>Genome sequences and population genomics provide insights into the demographic history, inbreeding, and mutation load of two 'living fossil' tree species of Dipteronia.</title>
        <authorList>
            <person name="Feng Y."/>
            <person name="Comes H.P."/>
            <person name="Chen J."/>
            <person name="Zhu S."/>
            <person name="Lu R."/>
            <person name="Zhang X."/>
            <person name="Li P."/>
            <person name="Qiu J."/>
            <person name="Olsen K.M."/>
            <person name="Qiu Y."/>
        </authorList>
    </citation>
    <scope>NUCLEOTIDE SEQUENCE</scope>
    <source>
        <strain evidence="5">KIB01</strain>
    </source>
</reference>
<feature type="signal peptide" evidence="3">
    <location>
        <begin position="1"/>
        <end position="21"/>
    </location>
</feature>
<comment type="caution">
    <text evidence="5">The sequence shown here is derived from an EMBL/GenBank/DDBJ whole genome shotgun (WGS) entry which is preliminary data.</text>
</comment>
<keyword evidence="3" id="KW-0732">Signal</keyword>
<dbReference type="InterPro" id="IPR000757">
    <property type="entry name" value="Beta-glucanase-like"/>
</dbReference>
<dbReference type="GO" id="GO:0005975">
    <property type="term" value="P:carbohydrate metabolic process"/>
    <property type="evidence" value="ECO:0007669"/>
    <property type="project" value="InterPro"/>
</dbReference>
<dbReference type="InterPro" id="IPR044791">
    <property type="entry name" value="Beta-glucanase/XTH"/>
</dbReference>
<dbReference type="AlphaFoldDB" id="A0AAD9TUZ8"/>
<dbReference type="EMBL" id="JANJYI010000007">
    <property type="protein sequence ID" value="KAK2642671.1"/>
    <property type="molecule type" value="Genomic_DNA"/>
</dbReference>
<evidence type="ECO:0000256" key="2">
    <source>
        <dbReference type="ARBA" id="ARBA00023295"/>
    </source>
</evidence>
<dbReference type="Gene3D" id="2.60.120.200">
    <property type="match status" value="1"/>
</dbReference>